<dbReference type="Pfam" id="PF02667">
    <property type="entry name" value="SCFA_trans"/>
    <property type="match status" value="1"/>
</dbReference>
<dbReference type="GO" id="GO:0005886">
    <property type="term" value="C:plasma membrane"/>
    <property type="evidence" value="ECO:0007669"/>
    <property type="project" value="TreeGrafter"/>
</dbReference>
<organism evidence="2 3">
    <name type="scientific">Planifilum fimeticola</name>
    <dbReference type="NCBI Taxonomy" id="201975"/>
    <lineage>
        <taxon>Bacteria</taxon>
        <taxon>Bacillati</taxon>
        <taxon>Bacillota</taxon>
        <taxon>Bacilli</taxon>
        <taxon>Bacillales</taxon>
        <taxon>Thermoactinomycetaceae</taxon>
        <taxon>Planifilum</taxon>
    </lineage>
</organism>
<proteinExistence type="predicted"/>
<feature type="transmembrane region" description="Helical" evidence="1">
    <location>
        <begin position="60"/>
        <end position="79"/>
    </location>
</feature>
<gene>
    <name evidence="2" type="ORF">CLV97_101117</name>
</gene>
<evidence type="ECO:0000256" key="1">
    <source>
        <dbReference type="SAM" id="Phobius"/>
    </source>
</evidence>
<feature type="transmembrane region" description="Helical" evidence="1">
    <location>
        <begin position="178"/>
        <end position="198"/>
    </location>
</feature>
<name>A0A2T0LJD7_9BACL</name>
<feature type="transmembrane region" description="Helical" evidence="1">
    <location>
        <begin position="337"/>
        <end position="354"/>
    </location>
</feature>
<dbReference type="PANTHER" id="PTHR41983:SF2">
    <property type="entry name" value="SHORT-CHAIN FATTY ACID TRANSPORTER-RELATED"/>
    <property type="match status" value="1"/>
</dbReference>
<reference evidence="2 3" key="1">
    <citation type="submission" date="2018-03" db="EMBL/GenBank/DDBJ databases">
        <title>Genomic Encyclopedia of Archaeal and Bacterial Type Strains, Phase II (KMG-II): from individual species to whole genera.</title>
        <authorList>
            <person name="Goeker M."/>
        </authorList>
    </citation>
    <scope>NUCLEOTIDE SEQUENCE [LARGE SCALE GENOMIC DNA]</scope>
    <source>
        <strain evidence="2 3">DSM 44946</strain>
    </source>
</reference>
<feature type="transmembrane region" description="Helical" evidence="1">
    <location>
        <begin position="415"/>
        <end position="436"/>
    </location>
</feature>
<dbReference type="PANTHER" id="PTHR41983">
    <property type="entry name" value="SHORT-CHAIN FATTY ACID TRANSPORTER-RELATED"/>
    <property type="match status" value="1"/>
</dbReference>
<feature type="transmembrane region" description="Helical" evidence="1">
    <location>
        <begin position="266"/>
        <end position="282"/>
    </location>
</feature>
<keyword evidence="1" id="KW-0812">Transmembrane</keyword>
<keyword evidence="1" id="KW-0472">Membrane</keyword>
<feature type="transmembrane region" description="Helical" evidence="1">
    <location>
        <begin position="241"/>
        <end position="260"/>
    </location>
</feature>
<dbReference type="EMBL" id="PVNE01000001">
    <property type="protein sequence ID" value="PRX42628.1"/>
    <property type="molecule type" value="Genomic_DNA"/>
</dbReference>
<evidence type="ECO:0000313" key="2">
    <source>
        <dbReference type="EMBL" id="PRX42628.1"/>
    </source>
</evidence>
<comment type="caution">
    <text evidence="2">The sequence shown here is derived from an EMBL/GenBank/DDBJ whole genome shotgun (WGS) entry which is preliminary data.</text>
</comment>
<keyword evidence="1" id="KW-1133">Transmembrane helix</keyword>
<sequence length="437" mass="47864">MLRRFTRLCVRLVERYLPDPFLFAVLLTFIVFIMGLVWTPSGPLEMIRHWGDGFWGLLEFTMQMVLILVLGHALARAPLVERGLRRVAGMARDPGKALMLTTFVATVASWISWGFGLVVGALFAREVAKRVPDVDYRVLVAGAYSGFLVWHGGLSGSVPLKLATDDQFGVMVPTSETLFAAFNLVPVIVLAVTLPFLIRWMQPTRPERVTVRPEWLQDDASAASLANDSVETPAERLETSAAISLVTAAMGLIFILWFFIEKGFQLDLNIINFIFLMAGIALHRTPRRYVAAISEAVRKTGGIVLQFPFYAGIMGMMASSGLGEKISELFVSISNETTFPLFTFLSAGLVNLFVPSGGGQWAVQGPIMLAAGEALGVDPAKTAMAVAWGDAWTNMIQPFWALPLLAIARLKARDIMGYCLVVLLYSGLVIGLSFLLL</sequence>
<feature type="transmembrane region" description="Helical" evidence="1">
    <location>
        <begin position="21"/>
        <end position="40"/>
    </location>
</feature>
<feature type="transmembrane region" description="Helical" evidence="1">
    <location>
        <begin position="303"/>
        <end position="322"/>
    </location>
</feature>
<evidence type="ECO:0000313" key="3">
    <source>
        <dbReference type="Proteomes" id="UP000237797"/>
    </source>
</evidence>
<feature type="transmembrane region" description="Helical" evidence="1">
    <location>
        <begin position="100"/>
        <end position="124"/>
    </location>
</feature>
<dbReference type="Proteomes" id="UP000237797">
    <property type="component" value="Unassembled WGS sequence"/>
</dbReference>
<dbReference type="OrthoDB" id="9342495at2"/>
<dbReference type="InterPro" id="IPR006160">
    <property type="entry name" value="SCFA_transpt_AtoE"/>
</dbReference>
<accession>A0A2T0LJD7</accession>
<protein>
    <submittedName>
        <fullName evidence="2">Short-chain fatty acids transporter</fullName>
    </submittedName>
</protein>
<dbReference type="AlphaFoldDB" id="A0A2T0LJD7"/>
<keyword evidence="3" id="KW-1185">Reference proteome</keyword>